<accession>A0A6P8M3W1</accession>
<feature type="transmembrane region" description="Helical" evidence="6">
    <location>
        <begin position="69"/>
        <end position="91"/>
    </location>
</feature>
<dbReference type="Pfam" id="PF07114">
    <property type="entry name" value="TMEM126"/>
    <property type="match status" value="1"/>
</dbReference>
<keyword evidence="2 6" id="KW-0812">Transmembrane</keyword>
<protein>
    <submittedName>
        <fullName evidence="8">Uncharacterized protein LOC117208260</fullName>
    </submittedName>
</protein>
<feature type="transmembrane region" description="Helical" evidence="6">
    <location>
        <begin position="162"/>
        <end position="181"/>
    </location>
</feature>
<gene>
    <name evidence="8" type="primary">LOC117208260</name>
</gene>
<dbReference type="GO" id="GO:0032981">
    <property type="term" value="P:mitochondrial respiratory chain complex I assembly"/>
    <property type="evidence" value="ECO:0007669"/>
    <property type="project" value="TreeGrafter"/>
</dbReference>
<evidence type="ECO:0000256" key="6">
    <source>
        <dbReference type="SAM" id="Phobius"/>
    </source>
</evidence>
<keyword evidence="4" id="KW-0496">Mitochondrion</keyword>
<evidence type="ECO:0000256" key="3">
    <source>
        <dbReference type="ARBA" id="ARBA00022989"/>
    </source>
</evidence>
<keyword evidence="5 6" id="KW-0472">Membrane</keyword>
<dbReference type="GeneID" id="117208260"/>
<evidence type="ECO:0000256" key="5">
    <source>
        <dbReference type="ARBA" id="ARBA00023136"/>
    </source>
</evidence>
<evidence type="ECO:0000256" key="1">
    <source>
        <dbReference type="ARBA" id="ARBA00004225"/>
    </source>
</evidence>
<comment type="subcellular location">
    <subcellularLocation>
        <location evidence="1">Mitochondrion membrane</location>
        <topology evidence="1">Multi-pass membrane protein</topology>
    </subcellularLocation>
</comment>
<feature type="transmembrane region" description="Helical" evidence="6">
    <location>
        <begin position="119"/>
        <end position="141"/>
    </location>
</feature>
<organism evidence="7 8">
    <name type="scientific">Bombus bifarius</name>
    <dbReference type="NCBI Taxonomy" id="103933"/>
    <lineage>
        <taxon>Eukaryota</taxon>
        <taxon>Metazoa</taxon>
        <taxon>Ecdysozoa</taxon>
        <taxon>Arthropoda</taxon>
        <taxon>Hexapoda</taxon>
        <taxon>Insecta</taxon>
        <taxon>Pterygota</taxon>
        <taxon>Neoptera</taxon>
        <taxon>Endopterygota</taxon>
        <taxon>Hymenoptera</taxon>
        <taxon>Apocrita</taxon>
        <taxon>Aculeata</taxon>
        <taxon>Apoidea</taxon>
        <taxon>Anthophila</taxon>
        <taxon>Apidae</taxon>
        <taxon>Bombus</taxon>
        <taxon>Pyrobombus</taxon>
    </lineage>
</organism>
<evidence type="ECO:0000256" key="2">
    <source>
        <dbReference type="ARBA" id="ARBA00022692"/>
    </source>
</evidence>
<keyword evidence="7" id="KW-1185">Reference proteome</keyword>
<dbReference type="KEGG" id="bbif:117208260"/>
<keyword evidence="3 6" id="KW-1133">Transmembrane helix</keyword>
<evidence type="ECO:0000256" key="4">
    <source>
        <dbReference type="ARBA" id="ARBA00023128"/>
    </source>
</evidence>
<evidence type="ECO:0000313" key="7">
    <source>
        <dbReference type="Proteomes" id="UP000515164"/>
    </source>
</evidence>
<dbReference type="Proteomes" id="UP000515164">
    <property type="component" value="Unplaced"/>
</dbReference>
<dbReference type="InterPro" id="IPR009801">
    <property type="entry name" value="TMEM126"/>
</dbReference>
<reference evidence="8" key="1">
    <citation type="submission" date="2025-08" db="UniProtKB">
        <authorList>
            <consortium name="RefSeq"/>
        </authorList>
    </citation>
    <scope>IDENTIFICATION</scope>
    <source>
        <tissue evidence="8">Muscle</tissue>
    </source>
</reference>
<name>A0A6P8M3W1_9HYME</name>
<evidence type="ECO:0000313" key="8">
    <source>
        <dbReference type="RefSeq" id="XP_033305179.1"/>
    </source>
</evidence>
<dbReference type="PANTHER" id="PTHR16296:SF2">
    <property type="entry name" value="TRANSMEMBRANE PROTEIN 126A"/>
    <property type="match status" value="1"/>
</dbReference>
<dbReference type="PANTHER" id="PTHR16296">
    <property type="entry name" value="UNCHARACTERIZED HYPOTHALAMUS PROTEIN HT007"/>
    <property type="match status" value="1"/>
</dbReference>
<dbReference type="AlphaFoldDB" id="A0A6P8M3W1"/>
<dbReference type="RefSeq" id="XP_033305179.1">
    <property type="nucleotide sequence ID" value="XM_033449288.1"/>
</dbReference>
<proteinExistence type="predicted"/>
<sequence length="217" mass="24963">MITLSSNYTLSNSQIIENRFKLINEWKPQREVWSLKYGDFIIAGMAGINGTVINSMFRQQLKLRHHGWTFTMLFISTGTALSAYFCHKSFITENLLLFRPNCITCQELKASAFLESNALLYPLIVAPTINLAIAGSIGYRIPYIYELNELLKFWWNVVRPQARALSFLFLCNMVVTSTVTYSQVTSMENITNTILKIHKYLENRKDTKLSDKNSLPQ</sequence>
<dbReference type="GO" id="GO:0031966">
    <property type="term" value="C:mitochondrial membrane"/>
    <property type="evidence" value="ECO:0007669"/>
    <property type="project" value="UniProtKB-SubCell"/>
</dbReference>